<dbReference type="STRING" id="572478.Vdis_1064"/>
<evidence type="ECO:0000313" key="4">
    <source>
        <dbReference type="Proteomes" id="UP000006681"/>
    </source>
</evidence>
<dbReference type="EMBL" id="CP002100">
    <property type="protein sequence ID" value="ADN50452.1"/>
    <property type="molecule type" value="Genomic_DNA"/>
</dbReference>
<reference evidence="3 4" key="1">
    <citation type="journal article" date="2010" name="Stand. Genomic Sci.">
        <title>Complete genome sequence of Vulcanisaeta distributa type strain (IC-017).</title>
        <authorList>
            <person name="Mavromatis K."/>
            <person name="Sikorski J."/>
            <person name="Pabst E."/>
            <person name="Teshima H."/>
            <person name="Lapidus A."/>
            <person name="Lucas S."/>
            <person name="Nolan M."/>
            <person name="Glavina Del Rio T."/>
            <person name="Cheng J.F."/>
            <person name="Bruce D."/>
            <person name="Goodwin L."/>
            <person name="Pitluck S."/>
            <person name="Liolios K."/>
            <person name="Ivanova N."/>
            <person name="Mikhailova N."/>
            <person name="Pati A."/>
            <person name="Chen A."/>
            <person name="Palaniappan K."/>
            <person name="Land M."/>
            <person name="Hauser L."/>
            <person name="Chang Y.J."/>
            <person name="Jeffries C.D."/>
            <person name="Rohde M."/>
            <person name="Spring S."/>
            <person name="Goker M."/>
            <person name="Wirth R."/>
            <person name="Woyke T."/>
            <person name="Bristow J."/>
            <person name="Eisen J.A."/>
            <person name="Markowitz V."/>
            <person name="Hugenholtz P."/>
            <person name="Klenk H.P."/>
            <person name="Kyrpides N.C."/>
        </authorList>
    </citation>
    <scope>NUCLEOTIDE SEQUENCE [LARGE SCALE GENOMIC DNA]</scope>
    <source>
        <strain evidence="4">DSM 14429 / JCM 11212 / NBRC 100878 / IC-017</strain>
    </source>
</reference>
<keyword evidence="1" id="KW-0238">DNA-binding</keyword>
<evidence type="ECO:0000313" key="3">
    <source>
        <dbReference type="EMBL" id="ADN50452.1"/>
    </source>
</evidence>
<dbReference type="InterPro" id="IPR010095">
    <property type="entry name" value="Cas12f1-like_TNB"/>
</dbReference>
<dbReference type="Pfam" id="PF07282">
    <property type="entry name" value="Cas12f1-like_TNB"/>
    <property type="match status" value="1"/>
</dbReference>
<proteinExistence type="predicted"/>
<name>E1QQF7_VULDI</name>
<keyword evidence="4" id="KW-1185">Reference proteome</keyword>
<organism evidence="3 4">
    <name type="scientific">Vulcanisaeta distributa (strain DSM 14429 / JCM 11212 / NBRC 100878 / IC-017)</name>
    <dbReference type="NCBI Taxonomy" id="572478"/>
    <lineage>
        <taxon>Archaea</taxon>
        <taxon>Thermoproteota</taxon>
        <taxon>Thermoprotei</taxon>
        <taxon>Thermoproteales</taxon>
        <taxon>Thermoproteaceae</taxon>
        <taxon>Vulcanisaeta</taxon>
    </lineage>
</organism>
<dbReference type="GO" id="GO:0003677">
    <property type="term" value="F:DNA binding"/>
    <property type="evidence" value="ECO:0007669"/>
    <property type="project" value="UniProtKB-KW"/>
</dbReference>
<reference evidence="4" key="2">
    <citation type="journal article" date="2010" name="Stand. Genomic Sci.">
        <title>Complete genome sequence of Vulcanisaeta distributa type strain (IC-017T).</title>
        <authorList>
            <person name="Mavromatis K."/>
            <person name="Sikorski J."/>
            <person name="Pabst E."/>
            <person name="Teshima H."/>
            <person name="Lapidus A."/>
            <person name="Lucas S."/>
            <person name="Nolan M."/>
            <person name="Glavina Del Rio T."/>
            <person name="Cheng J."/>
            <person name="Bruce D."/>
            <person name="Goodwin L."/>
            <person name="Pitluck S."/>
            <person name="Liolios K."/>
            <person name="Ivanova N."/>
            <person name="Mikhailova N."/>
            <person name="Pati A."/>
            <person name="Chen A."/>
            <person name="Palaniappan K."/>
            <person name="Land M."/>
            <person name="Hauser L."/>
            <person name="Chang Y."/>
            <person name="Jeffries C."/>
            <person name="Rohde M."/>
            <person name="Spring S."/>
            <person name="Goker M."/>
            <person name="Wirth R."/>
            <person name="Woyke T."/>
            <person name="Bristow J."/>
            <person name="Eisen J."/>
            <person name="Markowitz V."/>
            <person name="Hugenholtz P."/>
            <person name="Klenk H."/>
            <person name="Kyrpides N."/>
        </authorList>
    </citation>
    <scope>NUCLEOTIDE SEQUENCE [LARGE SCALE GENOMIC DNA]</scope>
    <source>
        <strain evidence="4">DSM 14429 / JCM 11212 / NBRC 100878 / IC-017</strain>
    </source>
</reference>
<gene>
    <name evidence="3" type="ordered locus">Vdis_1064</name>
</gene>
<protein>
    <submittedName>
        <fullName evidence="3">Transposase IS605 OrfB</fullName>
    </submittedName>
</protein>
<dbReference type="eggNOG" id="arCOG00679">
    <property type="taxonomic scope" value="Archaea"/>
</dbReference>
<sequence>MGMGRDGEGRDGRVPVVDVTVVGVDVGVRRSVVTFVGTWAKLLSDLAVIYARQNGVSLIPLGVYDAMTRAYVAEISYPGVDKYRGGELTSNIVNKALGAVVRAIHSVQRIHNALVGLAFEDLRLFNEHKRDLARAKVVWELIVNRFGKVMSRCPSVKTSWFWISYRGEVIMPIRDSIPIVLVEPEYTSSTCPRCGTYLGRVRGRVTCGYCGFEGDRDVIGAINVALRGFLILMKCVREGVIGVARELQGLAHRLFIRLFPY</sequence>
<dbReference type="AlphaFoldDB" id="E1QQF7"/>
<accession>E1QQF7</accession>
<dbReference type="Proteomes" id="UP000006681">
    <property type="component" value="Chromosome"/>
</dbReference>
<dbReference type="HOGENOM" id="CLU_1064049_0_0_2"/>
<evidence type="ECO:0000256" key="1">
    <source>
        <dbReference type="ARBA" id="ARBA00023125"/>
    </source>
</evidence>
<evidence type="ECO:0000259" key="2">
    <source>
        <dbReference type="Pfam" id="PF07282"/>
    </source>
</evidence>
<feature type="domain" description="Cas12f1-like TNB" evidence="2">
    <location>
        <begin position="176"/>
        <end position="224"/>
    </location>
</feature>
<dbReference type="KEGG" id="vdi:Vdis_1064"/>